<dbReference type="NCBIfam" id="TIGR00277">
    <property type="entry name" value="HDIG"/>
    <property type="match status" value="1"/>
</dbReference>
<evidence type="ECO:0000256" key="2">
    <source>
        <dbReference type="SAM" id="MobiDB-lite"/>
    </source>
</evidence>
<dbReference type="CDD" id="cd04492">
    <property type="entry name" value="YhaM_OBF_like"/>
    <property type="match status" value="1"/>
</dbReference>
<dbReference type="InterPro" id="IPR050798">
    <property type="entry name" value="YhaM_exoribonuc/phosphodiest"/>
</dbReference>
<keyword evidence="1 4" id="KW-0378">Hydrolase</keyword>
<proteinExistence type="predicted"/>
<evidence type="ECO:0000256" key="1">
    <source>
        <dbReference type="ARBA" id="ARBA00022801"/>
    </source>
</evidence>
<dbReference type="InterPro" id="IPR004365">
    <property type="entry name" value="NA-bd_OB_tRNA"/>
</dbReference>
<dbReference type="RefSeq" id="WP_092079774.1">
    <property type="nucleotide sequence ID" value="NZ_FNAQ01000015.1"/>
</dbReference>
<dbReference type="SMART" id="SM00471">
    <property type="entry name" value="HDc"/>
    <property type="match status" value="1"/>
</dbReference>
<dbReference type="PANTHER" id="PTHR37294">
    <property type="entry name" value="3'-5' EXORIBONUCLEASE YHAM"/>
    <property type="match status" value="1"/>
</dbReference>
<dbReference type="GO" id="GO:0016787">
    <property type="term" value="F:hydrolase activity"/>
    <property type="evidence" value="ECO:0007669"/>
    <property type="project" value="UniProtKB-KW"/>
</dbReference>
<dbReference type="PANTHER" id="PTHR37294:SF1">
    <property type="entry name" value="3'-5' EXORIBONUCLEASE YHAM"/>
    <property type="match status" value="1"/>
</dbReference>
<evidence type="ECO:0000313" key="4">
    <source>
        <dbReference type="EMBL" id="SDE54667.1"/>
    </source>
</evidence>
<feature type="region of interest" description="Disordered" evidence="2">
    <location>
        <begin position="346"/>
        <end position="376"/>
    </location>
</feature>
<gene>
    <name evidence="4" type="ORF">SAMN05661003_11544</name>
</gene>
<dbReference type="Proteomes" id="UP000243205">
    <property type="component" value="Unassembled WGS sequence"/>
</dbReference>
<dbReference type="AlphaFoldDB" id="A0A1G7DT35"/>
<dbReference type="CDD" id="cd00077">
    <property type="entry name" value="HDc"/>
    <property type="match status" value="1"/>
</dbReference>
<protein>
    <submittedName>
        <fullName evidence="4">Metal dependent phosphohydrolase</fullName>
    </submittedName>
</protein>
<dbReference type="OrthoDB" id="9778453at2"/>
<organism evidence="4 5">
    <name type="scientific">Desulfuromonas thiophila</name>
    <dbReference type="NCBI Taxonomy" id="57664"/>
    <lineage>
        <taxon>Bacteria</taxon>
        <taxon>Pseudomonadati</taxon>
        <taxon>Thermodesulfobacteriota</taxon>
        <taxon>Desulfuromonadia</taxon>
        <taxon>Desulfuromonadales</taxon>
        <taxon>Desulfuromonadaceae</taxon>
        <taxon>Desulfuromonas</taxon>
    </lineage>
</organism>
<dbReference type="Pfam" id="PF01336">
    <property type="entry name" value="tRNA_anti-codon"/>
    <property type="match status" value="1"/>
</dbReference>
<dbReference type="InterPro" id="IPR006675">
    <property type="entry name" value="HDIG_dom"/>
</dbReference>
<dbReference type="GO" id="GO:0003676">
    <property type="term" value="F:nucleic acid binding"/>
    <property type="evidence" value="ECO:0007669"/>
    <property type="project" value="InterPro"/>
</dbReference>
<reference evidence="5" key="1">
    <citation type="submission" date="2016-10" db="EMBL/GenBank/DDBJ databases">
        <authorList>
            <person name="Varghese N."/>
            <person name="Submissions S."/>
        </authorList>
    </citation>
    <scope>NUCLEOTIDE SEQUENCE [LARGE SCALE GENOMIC DNA]</scope>
    <source>
        <strain evidence="5">DSM 8987</strain>
    </source>
</reference>
<name>A0A1G7DT35_9BACT</name>
<dbReference type="Pfam" id="PF01966">
    <property type="entry name" value="HD"/>
    <property type="match status" value="1"/>
</dbReference>
<evidence type="ECO:0000313" key="5">
    <source>
        <dbReference type="Proteomes" id="UP000243205"/>
    </source>
</evidence>
<evidence type="ECO:0000259" key="3">
    <source>
        <dbReference type="PROSITE" id="PS51831"/>
    </source>
</evidence>
<sequence length="401" mass="44428">MKSVYIEAIRERDQVDSLFLVRDKTLALAKNGKPYMTLRLMDRTGEVEARVWDRVDQLDSLFAKDDFIRVRAKASVYLGKMQLVVSDLQPVAEEQVDLADFLPVSSADPQQMLQEVLGLIAAMTDGDYRRLLQAFFADADFVALFCQAPAAKSMHHVYLGGLLEHSLSVARLAGDVCRRYPAINADLLLCGALLHDIGKVAELRYRRSFDYTDEGKLIGHIVMGVEMIDERLRQLADFPPLKAMLIKHLLLAHHGQYDYGSPKRPKTLEAVVLNFIDDLDSKINGVSAHIERETAAGSDWTSYHRLYDRYFFRPPTAGRTTSAAPLSPGAESVPSVQVVTRPCATQAPAPTAPAMTTEAEAKKTAAKTVRPGSGPLKASLADQFAGLNLELFSDREEAHDR</sequence>
<accession>A0A1G7DT35</accession>
<feature type="compositionally biased region" description="Low complexity" evidence="2">
    <location>
        <begin position="346"/>
        <end position="358"/>
    </location>
</feature>
<dbReference type="InterPro" id="IPR006674">
    <property type="entry name" value="HD_domain"/>
</dbReference>
<dbReference type="EMBL" id="FNAQ01000015">
    <property type="protein sequence ID" value="SDE54667.1"/>
    <property type="molecule type" value="Genomic_DNA"/>
</dbReference>
<dbReference type="InterPro" id="IPR003607">
    <property type="entry name" value="HD/PDEase_dom"/>
</dbReference>
<dbReference type="STRING" id="57664.SAMN05661003_11544"/>
<dbReference type="PROSITE" id="PS51831">
    <property type="entry name" value="HD"/>
    <property type="match status" value="1"/>
</dbReference>
<dbReference type="Gene3D" id="1.10.3210.10">
    <property type="entry name" value="Hypothetical protein af1432"/>
    <property type="match status" value="1"/>
</dbReference>
<dbReference type="GO" id="GO:0031125">
    <property type="term" value="P:rRNA 3'-end processing"/>
    <property type="evidence" value="ECO:0007669"/>
    <property type="project" value="TreeGrafter"/>
</dbReference>
<keyword evidence="5" id="KW-1185">Reference proteome</keyword>
<dbReference type="SUPFAM" id="SSF109604">
    <property type="entry name" value="HD-domain/PDEase-like"/>
    <property type="match status" value="1"/>
</dbReference>
<feature type="domain" description="HD" evidence="3">
    <location>
        <begin position="162"/>
        <end position="282"/>
    </location>
</feature>